<organism evidence="1 2">
    <name type="scientific">candidate division WWE3 bacterium RIFCSPLOWO2_01_FULL_37_15</name>
    <dbReference type="NCBI Taxonomy" id="1802622"/>
    <lineage>
        <taxon>Bacteria</taxon>
        <taxon>Katanobacteria</taxon>
    </lineage>
</organism>
<reference evidence="1 2" key="1">
    <citation type="journal article" date="2016" name="Nat. Commun.">
        <title>Thousands of microbial genomes shed light on interconnected biogeochemical processes in an aquifer system.</title>
        <authorList>
            <person name="Anantharaman K."/>
            <person name="Brown C.T."/>
            <person name="Hug L.A."/>
            <person name="Sharon I."/>
            <person name="Castelle C.J."/>
            <person name="Probst A.J."/>
            <person name="Thomas B.C."/>
            <person name="Singh A."/>
            <person name="Wilkins M.J."/>
            <person name="Karaoz U."/>
            <person name="Brodie E.L."/>
            <person name="Williams K.H."/>
            <person name="Hubbard S.S."/>
            <person name="Banfield J.F."/>
        </authorList>
    </citation>
    <scope>NUCLEOTIDE SEQUENCE [LARGE SCALE GENOMIC DNA]</scope>
</reference>
<dbReference type="EMBL" id="MEVF01000007">
    <property type="protein sequence ID" value="OGC50626.1"/>
    <property type="molecule type" value="Genomic_DNA"/>
</dbReference>
<dbReference type="Proteomes" id="UP000177458">
    <property type="component" value="Unassembled WGS sequence"/>
</dbReference>
<proteinExistence type="predicted"/>
<evidence type="ECO:0000313" key="2">
    <source>
        <dbReference type="Proteomes" id="UP000177458"/>
    </source>
</evidence>
<gene>
    <name evidence="1" type="ORF">A3A69_02650</name>
</gene>
<sequence length="89" mass="10092">MKKFIFIFILAIIFLTFLPTMWIQFSQIQIGNSIIYKNSPNVIDGSFLSCSGQNSVIFCVGGENDVFRSCLEKCDGSLSHEIIEPFLFE</sequence>
<comment type="caution">
    <text evidence="1">The sequence shown here is derived from an EMBL/GenBank/DDBJ whole genome shotgun (WGS) entry which is preliminary data.</text>
</comment>
<name>A0A1F4V0C3_UNCKA</name>
<dbReference type="AlphaFoldDB" id="A0A1F4V0C3"/>
<accession>A0A1F4V0C3</accession>
<evidence type="ECO:0000313" key="1">
    <source>
        <dbReference type="EMBL" id="OGC50626.1"/>
    </source>
</evidence>
<protein>
    <submittedName>
        <fullName evidence="1">Uncharacterized protein</fullName>
    </submittedName>
</protein>